<dbReference type="AlphaFoldDB" id="A0A5R8K7Y5"/>
<name>A0A5R8K7Y5_9BACT</name>
<evidence type="ECO:0000256" key="2">
    <source>
        <dbReference type="ARBA" id="ARBA00022679"/>
    </source>
</evidence>
<dbReference type="Proteomes" id="UP000306196">
    <property type="component" value="Unassembled WGS sequence"/>
</dbReference>
<dbReference type="InterPro" id="IPR018357">
    <property type="entry name" value="Hexapep_transf_CS"/>
</dbReference>
<keyword evidence="2 5" id="KW-0808">Transferase</keyword>
<dbReference type="Pfam" id="PF00132">
    <property type="entry name" value="Hexapep"/>
    <property type="match status" value="1"/>
</dbReference>
<reference evidence="5 6" key="1">
    <citation type="submission" date="2019-05" db="EMBL/GenBank/DDBJ databases">
        <title>Verrucobacter flavum gen. nov., sp. nov. a new member of the family Verrucomicrobiaceae.</title>
        <authorList>
            <person name="Szuroczki S."/>
            <person name="Abbaszade G."/>
            <person name="Szabo A."/>
            <person name="Felfoldi T."/>
            <person name="Schumann P."/>
            <person name="Boka K."/>
            <person name="Keki Z."/>
            <person name="Toumi M."/>
            <person name="Toth E."/>
        </authorList>
    </citation>
    <scope>NUCLEOTIDE SEQUENCE [LARGE SCALE GENOMIC DNA]</scope>
    <source>
        <strain evidence="5 6">MG-N-17</strain>
    </source>
</reference>
<evidence type="ECO:0000256" key="3">
    <source>
        <dbReference type="ARBA" id="ARBA00022737"/>
    </source>
</evidence>
<dbReference type="PANTHER" id="PTHR43300:SF11">
    <property type="entry name" value="ACETYLTRANSFERASE RV3034C-RELATED"/>
    <property type="match status" value="1"/>
</dbReference>
<dbReference type="Gene3D" id="2.160.10.10">
    <property type="entry name" value="Hexapeptide repeat proteins"/>
    <property type="match status" value="1"/>
</dbReference>
<dbReference type="PROSITE" id="PS00101">
    <property type="entry name" value="HEXAPEP_TRANSFERASES"/>
    <property type="match status" value="1"/>
</dbReference>
<proteinExistence type="inferred from homology"/>
<gene>
    <name evidence="5" type="ORF">FEM03_22780</name>
</gene>
<protein>
    <submittedName>
        <fullName evidence="5">CatB-related O-acetyltransferase</fullName>
    </submittedName>
</protein>
<keyword evidence="3" id="KW-0677">Repeat</keyword>
<sequence length="206" mass="23021">MLRKIYRRIFPRKPHTGYKLRWLADNPDYAAYNIGKYTYGLPLVLWAEQGKVLNIGSYCSIAPGVTILMGGNHRVDWVTSYPFVEFFPEFGPLPSTGWTKGGVTIGNDVWIGQNAMILSGVTIGNGAVIAAGSVVNKDVEPYTIAGGNPAKFIRYRIPEQFIPALEKIAWWNWPFEQVRQALPLLLSGNIAQFVERYSEVNPGREG</sequence>
<evidence type="ECO:0000313" key="6">
    <source>
        <dbReference type="Proteomes" id="UP000306196"/>
    </source>
</evidence>
<comment type="similarity">
    <text evidence="1">Belongs to the transferase hexapeptide repeat family.</text>
</comment>
<keyword evidence="4" id="KW-0012">Acyltransferase</keyword>
<dbReference type="InterPro" id="IPR001451">
    <property type="entry name" value="Hexapep"/>
</dbReference>
<comment type="caution">
    <text evidence="5">The sequence shown here is derived from an EMBL/GenBank/DDBJ whole genome shotgun (WGS) entry which is preliminary data.</text>
</comment>
<dbReference type="InterPro" id="IPR011004">
    <property type="entry name" value="Trimer_LpxA-like_sf"/>
</dbReference>
<keyword evidence="6" id="KW-1185">Reference proteome</keyword>
<dbReference type="InterPro" id="IPR050179">
    <property type="entry name" value="Trans_hexapeptide_repeat"/>
</dbReference>
<dbReference type="SUPFAM" id="SSF51161">
    <property type="entry name" value="Trimeric LpxA-like enzymes"/>
    <property type="match status" value="1"/>
</dbReference>
<organism evidence="5 6">
    <name type="scientific">Phragmitibacter flavus</name>
    <dbReference type="NCBI Taxonomy" id="2576071"/>
    <lineage>
        <taxon>Bacteria</taxon>
        <taxon>Pseudomonadati</taxon>
        <taxon>Verrucomicrobiota</taxon>
        <taxon>Verrucomicrobiia</taxon>
        <taxon>Verrucomicrobiales</taxon>
        <taxon>Verrucomicrobiaceae</taxon>
        <taxon>Phragmitibacter</taxon>
    </lineage>
</organism>
<evidence type="ECO:0000313" key="5">
    <source>
        <dbReference type="EMBL" id="TLD68452.1"/>
    </source>
</evidence>
<accession>A0A5R8K7Y5</accession>
<dbReference type="OrthoDB" id="9801697at2"/>
<evidence type="ECO:0000256" key="1">
    <source>
        <dbReference type="ARBA" id="ARBA00007274"/>
    </source>
</evidence>
<dbReference type="EMBL" id="VAUV01000025">
    <property type="protein sequence ID" value="TLD68452.1"/>
    <property type="molecule type" value="Genomic_DNA"/>
</dbReference>
<evidence type="ECO:0000256" key="4">
    <source>
        <dbReference type="ARBA" id="ARBA00023315"/>
    </source>
</evidence>
<dbReference type="CDD" id="cd03349">
    <property type="entry name" value="LbH_XAT"/>
    <property type="match status" value="1"/>
</dbReference>
<dbReference type="GO" id="GO:0016746">
    <property type="term" value="F:acyltransferase activity"/>
    <property type="evidence" value="ECO:0007669"/>
    <property type="project" value="UniProtKB-KW"/>
</dbReference>
<dbReference type="PANTHER" id="PTHR43300">
    <property type="entry name" value="ACETYLTRANSFERASE"/>
    <property type="match status" value="1"/>
</dbReference>